<name>A0A6L9QB12_9ACTN</name>
<dbReference type="EMBL" id="JAAGLI010000213">
    <property type="protein sequence ID" value="NEA22591.1"/>
    <property type="molecule type" value="Genomic_DNA"/>
</dbReference>
<dbReference type="Proteomes" id="UP000475532">
    <property type="component" value="Unassembled WGS sequence"/>
</dbReference>
<gene>
    <name evidence="1" type="ORF">G3I70_08815</name>
</gene>
<reference evidence="1 2" key="1">
    <citation type="submission" date="2020-01" db="EMBL/GenBank/DDBJ databases">
        <title>Insect and environment-associated Actinomycetes.</title>
        <authorList>
            <person name="Currrie C."/>
            <person name="Chevrette M."/>
            <person name="Carlson C."/>
            <person name="Stubbendieck R."/>
            <person name="Wendt-Pienkowski E."/>
        </authorList>
    </citation>
    <scope>NUCLEOTIDE SEQUENCE [LARGE SCALE GENOMIC DNA]</scope>
    <source>
        <strain evidence="1 2">SID10258</strain>
    </source>
</reference>
<protein>
    <submittedName>
        <fullName evidence="1">Uncharacterized protein</fullName>
    </submittedName>
</protein>
<accession>A0A6L9QB12</accession>
<evidence type="ECO:0000313" key="1">
    <source>
        <dbReference type="EMBL" id="NEA22591.1"/>
    </source>
</evidence>
<organism evidence="1 2">
    <name type="scientific">Actinomadura bangladeshensis</name>
    <dbReference type="NCBI Taxonomy" id="453573"/>
    <lineage>
        <taxon>Bacteria</taxon>
        <taxon>Bacillati</taxon>
        <taxon>Actinomycetota</taxon>
        <taxon>Actinomycetes</taxon>
        <taxon>Streptosporangiales</taxon>
        <taxon>Thermomonosporaceae</taxon>
        <taxon>Actinomadura</taxon>
    </lineage>
</organism>
<proteinExistence type="predicted"/>
<evidence type="ECO:0000313" key="2">
    <source>
        <dbReference type="Proteomes" id="UP000475532"/>
    </source>
</evidence>
<dbReference type="AlphaFoldDB" id="A0A6L9QB12"/>
<comment type="caution">
    <text evidence="1">The sequence shown here is derived from an EMBL/GenBank/DDBJ whole genome shotgun (WGS) entry which is preliminary data.</text>
</comment>
<dbReference type="RefSeq" id="WP_163054333.1">
    <property type="nucleotide sequence ID" value="NZ_JAAGLI010000213.1"/>
</dbReference>
<sequence>MALDNAYPTSASTLSTMAQWEGFFTGFSADGVLPGIRNEFAATLNAGARTAVLDTGAAQIRGFHVDGPSTTATSIPAADTQNRIDRLVLRLDRTAATAAGWITPVVIEGTPSASPQAPALAQTPDGNYDIPIARWTSASDGSLAALVDERQFAAASPVEFRSTAQPSATIRRLGFERDTSRVLWADGTSWRIVHDDTGWVTLGLNGKDKAAWQALDPLIYRRINGVVHLRFSLKRINMQLGLSDEDGSTPYVLPAGFRPHTDKPPALGYGNHARAGLQLFIYPTGEVRVYPLNEDMPKNRRIYAQATFPVA</sequence>